<dbReference type="PROSITE" id="PS00330">
    <property type="entry name" value="HEMOLYSIN_CALCIUM"/>
    <property type="match status" value="5"/>
</dbReference>
<dbReference type="InterPro" id="IPR011049">
    <property type="entry name" value="Serralysin-like_metalloprot_C"/>
</dbReference>
<keyword evidence="4" id="KW-1185">Reference proteome</keyword>
<evidence type="ECO:0000256" key="1">
    <source>
        <dbReference type="ARBA" id="ARBA00004613"/>
    </source>
</evidence>
<dbReference type="PANTHER" id="PTHR38340:SF1">
    <property type="entry name" value="S-LAYER PROTEIN"/>
    <property type="match status" value="1"/>
</dbReference>
<dbReference type="PANTHER" id="PTHR38340">
    <property type="entry name" value="S-LAYER PROTEIN"/>
    <property type="match status" value="1"/>
</dbReference>
<dbReference type="AlphaFoldDB" id="A0A8J7D4G2"/>
<evidence type="ECO:0000256" key="2">
    <source>
        <dbReference type="ARBA" id="ARBA00022525"/>
    </source>
</evidence>
<dbReference type="Proteomes" id="UP000622533">
    <property type="component" value="Unassembled WGS sequence"/>
</dbReference>
<comment type="subcellular location">
    <subcellularLocation>
        <location evidence="1">Secreted</location>
    </subcellularLocation>
</comment>
<comment type="caution">
    <text evidence="3">The sequence shown here is derived from an EMBL/GenBank/DDBJ whole genome shotgun (WGS) entry which is preliminary data.</text>
</comment>
<gene>
    <name evidence="3" type="ORF">IQ276_29085</name>
</gene>
<protein>
    <submittedName>
        <fullName evidence="3">Calcium-binding protein</fullName>
    </submittedName>
</protein>
<dbReference type="SUPFAM" id="SSF51120">
    <property type="entry name" value="beta-Roll"/>
    <property type="match status" value="3"/>
</dbReference>
<dbReference type="EMBL" id="JADEXS010000579">
    <property type="protein sequence ID" value="MBE9026328.1"/>
    <property type="molecule type" value="Genomic_DNA"/>
</dbReference>
<proteinExistence type="predicted"/>
<dbReference type="GO" id="GO:0005509">
    <property type="term" value="F:calcium ion binding"/>
    <property type="evidence" value="ECO:0007669"/>
    <property type="project" value="InterPro"/>
</dbReference>
<reference evidence="3" key="1">
    <citation type="submission" date="2020-10" db="EMBL/GenBank/DDBJ databases">
        <authorList>
            <person name="Castelo-Branco R."/>
            <person name="Eusebio N."/>
            <person name="Adriana R."/>
            <person name="Vieira A."/>
            <person name="Brugerolle De Fraissinette N."/>
            <person name="Rezende De Castro R."/>
            <person name="Schneider M.P."/>
            <person name="Vasconcelos V."/>
            <person name="Leao P.N."/>
        </authorList>
    </citation>
    <scope>NUCLEOTIDE SEQUENCE</scope>
    <source>
        <strain evidence="3">LEGE 12446</strain>
    </source>
</reference>
<dbReference type="InterPro" id="IPR001343">
    <property type="entry name" value="Hemolysn_Ca-bd"/>
</dbReference>
<dbReference type="Pfam" id="PF00353">
    <property type="entry name" value="HemolysinCabind"/>
    <property type="match status" value="5"/>
</dbReference>
<accession>A0A8J7D4G2</accession>
<name>A0A8J7D4G2_DESMC</name>
<sequence>MAAIYGTSGNDKLNGTESADISIFGYEGNDAIYGKGGGDIIDAGEGDDLVSGGNGNDTILGRKGNDVLYGDAGNDVIFGEAGDDFIWGGAGTDTLLGGTGNDRYVISALTGDTADTITEFSNQGTDTVLSYTSYTLGANLENLTLLYANTAYYGGGNSLNNTITGNDFSNYLSGFGGDDYLEGKGGNDYIYGGDGLDNLIGGAGNDSLYGGTGGDVLFGDEIAIDSGTPANDYLSGESGNDLLYGGRGNDTMIGGTGNDFLNGYGSTSGEVDRYTGGTGADTFSLGYNGSYTTIDYSGSGYAIITDFKWSEGDKIRIGGSISDYTLQKTSNFSGSAALDTLIYRYGNLIAVVQDTTNVYASLDFIV</sequence>
<keyword evidence="2" id="KW-0964">Secreted</keyword>
<dbReference type="Gene3D" id="2.150.10.10">
    <property type="entry name" value="Serralysin-like metalloprotease, C-terminal"/>
    <property type="match status" value="3"/>
</dbReference>
<dbReference type="PRINTS" id="PR00313">
    <property type="entry name" value="CABNDNGRPT"/>
</dbReference>
<evidence type="ECO:0000313" key="3">
    <source>
        <dbReference type="EMBL" id="MBE9026328.1"/>
    </source>
</evidence>
<evidence type="ECO:0000313" key="4">
    <source>
        <dbReference type="Proteomes" id="UP000622533"/>
    </source>
</evidence>
<dbReference type="RefSeq" id="WP_193922008.1">
    <property type="nucleotide sequence ID" value="NZ_JADEXS020000001.1"/>
</dbReference>
<dbReference type="InterPro" id="IPR018511">
    <property type="entry name" value="Hemolysin-typ_Ca-bd_CS"/>
</dbReference>
<dbReference type="InterPro" id="IPR050557">
    <property type="entry name" value="RTX_toxin/Mannuronan_C5-epim"/>
</dbReference>
<organism evidence="3 4">
    <name type="scientific">Desmonostoc muscorum LEGE 12446</name>
    <dbReference type="NCBI Taxonomy" id="1828758"/>
    <lineage>
        <taxon>Bacteria</taxon>
        <taxon>Bacillati</taxon>
        <taxon>Cyanobacteriota</taxon>
        <taxon>Cyanophyceae</taxon>
        <taxon>Nostocales</taxon>
        <taxon>Nostocaceae</taxon>
        <taxon>Desmonostoc</taxon>
    </lineage>
</organism>
<dbReference type="GO" id="GO:0005576">
    <property type="term" value="C:extracellular region"/>
    <property type="evidence" value="ECO:0007669"/>
    <property type="project" value="UniProtKB-SubCell"/>
</dbReference>